<dbReference type="RefSeq" id="WP_158864692.1">
    <property type="nucleotide sequence ID" value="NZ_CP046401.1"/>
</dbReference>
<dbReference type="KEGG" id="mcos:GM418_07460"/>
<dbReference type="Pfam" id="PF00753">
    <property type="entry name" value="Lactamase_B"/>
    <property type="match status" value="1"/>
</dbReference>
<dbReference type="EMBL" id="CP046401">
    <property type="protein sequence ID" value="QGY43501.1"/>
    <property type="molecule type" value="Genomic_DNA"/>
</dbReference>
<dbReference type="Gene3D" id="3.60.15.10">
    <property type="entry name" value="Ribonuclease Z/Hydroxyacylglutathione hydrolase-like"/>
    <property type="match status" value="1"/>
</dbReference>
<name>A0A6I6JMB0_9BACT</name>
<dbReference type="AlphaFoldDB" id="A0A6I6JMB0"/>
<keyword evidence="1" id="KW-0732">Signal</keyword>
<evidence type="ECO:0000313" key="4">
    <source>
        <dbReference type="Proteomes" id="UP000428260"/>
    </source>
</evidence>
<keyword evidence="4" id="KW-1185">Reference proteome</keyword>
<feature type="signal peptide" evidence="1">
    <location>
        <begin position="1"/>
        <end position="19"/>
    </location>
</feature>
<dbReference type="InterPro" id="IPR036866">
    <property type="entry name" value="RibonucZ/Hydroxyglut_hydro"/>
</dbReference>
<keyword evidence="3" id="KW-0378">Hydrolase</keyword>
<feature type="domain" description="Metallo-beta-lactamase" evidence="2">
    <location>
        <begin position="43"/>
        <end position="128"/>
    </location>
</feature>
<gene>
    <name evidence="3" type="ORF">GM418_07460</name>
</gene>
<dbReference type="PANTHER" id="PTHR30619">
    <property type="entry name" value="DNA INTERNALIZATION/COMPETENCE PROTEIN COMEC/REC2"/>
    <property type="match status" value="1"/>
</dbReference>
<accession>A0A6I6JMB0</accession>
<protein>
    <submittedName>
        <fullName evidence="3">MBL fold metallo-hydrolase</fullName>
    </submittedName>
</protein>
<organism evidence="3 4">
    <name type="scientific">Maribellus comscasis</name>
    <dbReference type="NCBI Taxonomy" id="2681766"/>
    <lineage>
        <taxon>Bacteria</taxon>
        <taxon>Pseudomonadati</taxon>
        <taxon>Bacteroidota</taxon>
        <taxon>Bacteroidia</taxon>
        <taxon>Marinilabiliales</taxon>
        <taxon>Prolixibacteraceae</taxon>
        <taxon>Maribellus</taxon>
    </lineage>
</organism>
<sequence length="409" mass="46165">MKKSTILIIGCLISFTLTAQDTGEPLPVWQEGEMEIHHIFTGGGESVFCIFPDGTTLLIDAGDIGPHIDPRQTKTSPNDSKQPGEWLARYITNRIDFKNNKKIDYAFLTHFHADHMGGVYENSEKTRNGGDYYLSGITEVYEHAPFSKIIDRDWPSYHYPNPNKTNAIDNYKKFLEWNNKNNKLTAENFIPGTNKQFVLVNSPEKYPGFEIRNIVSNGEVWTGKGEKTKQVFPKGEAVSENKRSCGIKISYGDFDYFNGGDLAGHLSFGMEAWKDIETPVGKALGIVEVCEANHHAWIDAMNENFLNSVKPQIIVMQINHITHFNLSTMNRMANKKLNPNLKHIIPTNIPEISRAYIGVDQLKKVTGDGGHVVIKVMPEGKQYFVCLLTTKDESYKIKSILGPYKCNKK</sequence>
<dbReference type="PANTHER" id="PTHR30619:SF1">
    <property type="entry name" value="RECOMBINATION PROTEIN 2"/>
    <property type="match status" value="1"/>
</dbReference>
<reference evidence="3 4" key="1">
    <citation type="submission" date="2019-11" db="EMBL/GenBank/DDBJ databases">
        <authorList>
            <person name="Zheng R.K."/>
            <person name="Sun C.M."/>
        </authorList>
    </citation>
    <scope>NUCLEOTIDE SEQUENCE [LARGE SCALE GENOMIC DNA]</scope>
    <source>
        <strain evidence="3 4">WC007</strain>
    </source>
</reference>
<proteinExistence type="predicted"/>
<evidence type="ECO:0000256" key="1">
    <source>
        <dbReference type="SAM" id="SignalP"/>
    </source>
</evidence>
<dbReference type="InterPro" id="IPR001279">
    <property type="entry name" value="Metallo-B-lactamas"/>
</dbReference>
<dbReference type="Proteomes" id="UP000428260">
    <property type="component" value="Chromosome"/>
</dbReference>
<feature type="chain" id="PRO_5026204382" evidence="1">
    <location>
        <begin position="20"/>
        <end position="409"/>
    </location>
</feature>
<dbReference type="InterPro" id="IPR052159">
    <property type="entry name" value="Competence_DNA_uptake"/>
</dbReference>
<evidence type="ECO:0000259" key="2">
    <source>
        <dbReference type="Pfam" id="PF00753"/>
    </source>
</evidence>
<dbReference type="SUPFAM" id="SSF56281">
    <property type="entry name" value="Metallo-hydrolase/oxidoreductase"/>
    <property type="match status" value="1"/>
</dbReference>
<evidence type="ECO:0000313" key="3">
    <source>
        <dbReference type="EMBL" id="QGY43501.1"/>
    </source>
</evidence>
<dbReference type="GO" id="GO:0016787">
    <property type="term" value="F:hydrolase activity"/>
    <property type="evidence" value="ECO:0007669"/>
    <property type="project" value="UniProtKB-KW"/>
</dbReference>